<evidence type="ECO:0000259" key="7">
    <source>
        <dbReference type="Pfam" id="PF14322"/>
    </source>
</evidence>
<dbReference type="Pfam" id="PF14322">
    <property type="entry name" value="SusD-like_3"/>
    <property type="match status" value="1"/>
</dbReference>
<comment type="similarity">
    <text evidence="2">Belongs to the SusD family.</text>
</comment>
<comment type="caution">
    <text evidence="8">The sequence shown here is derived from an EMBL/GenBank/DDBJ whole genome shotgun (WGS) entry which is preliminary data.</text>
</comment>
<keyword evidence="4" id="KW-0472">Membrane</keyword>
<dbReference type="InterPro" id="IPR012944">
    <property type="entry name" value="SusD_RagB_dom"/>
</dbReference>
<feature type="domain" description="RagB/SusD" evidence="6">
    <location>
        <begin position="369"/>
        <end position="494"/>
    </location>
</feature>
<evidence type="ECO:0000313" key="8">
    <source>
        <dbReference type="EMBL" id="ERM84634.1"/>
    </source>
</evidence>
<evidence type="ECO:0000256" key="2">
    <source>
        <dbReference type="ARBA" id="ARBA00006275"/>
    </source>
</evidence>
<evidence type="ECO:0000256" key="3">
    <source>
        <dbReference type="ARBA" id="ARBA00022729"/>
    </source>
</evidence>
<evidence type="ECO:0000256" key="1">
    <source>
        <dbReference type="ARBA" id="ARBA00004442"/>
    </source>
</evidence>
<gene>
    <name evidence="8" type="ORF">P872_24775</name>
</gene>
<proteinExistence type="inferred from homology"/>
<evidence type="ECO:0008006" key="10">
    <source>
        <dbReference type="Google" id="ProtNLM"/>
    </source>
</evidence>
<protein>
    <recommendedName>
        <fullName evidence="10">Glycan metabolism protein RagB</fullName>
    </recommendedName>
</protein>
<dbReference type="InterPro" id="IPR033985">
    <property type="entry name" value="SusD-like_N"/>
</dbReference>
<keyword evidence="5" id="KW-0998">Cell outer membrane</keyword>
<evidence type="ECO:0000313" key="9">
    <source>
        <dbReference type="Proteomes" id="UP000016843"/>
    </source>
</evidence>
<accession>U5C487</accession>
<dbReference type="InterPro" id="IPR011990">
    <property type="entry name" value="TPR-like_helical_dom_sf"/>
</dbReference>
<dbReference type="Proteomes" id="UP000016843">
    <property type="component" value="Unassembled WGS sequence"/>
</dbReference>
<evidence type="ECO:0000259" key="6">
    <source>
        <dbReference type="Pfam" id="PF07980"/>
    </source>
</evidence>
<reference evidence="8 9" key="1">
    <citation type="journal article" date="2013" name="Genome Announc.">
        <title>Draft Genome Sequence of the Psychrophilic and Alkaliphilic Rhodonellum psychrophilum Strain GCM71T.</title>
        <authorList>
            <person name="Hauptmann A.L."/>
            <person name="Glaring M.A."/>
            <person name="Hallin P.F."/>
            <person name="Prieme A."/>
            <person name="Stougaard P."/>
        </authorList>
    </citation>
    <scope>NUCLEOTIDE SEQUENCE [LARGE SCALE GENOMIC DNA]</scope>
    <source>
        <strain evidence="8 9">GCM71</strain>
    </source>
</reference>
<feature type="domain" description="SusD-like N-terminal" evidence="7">
    <location>
        <begin position="133"/>
        <end position="270"/>
    </location>
</feature>
<evidence type="ECO:0000256" key="4">
    <source>
        <dbReference type="ARBA" id="ARBA00023136"/>
    </source>
</evidence>
<dbReference type="AlphaFoldDB" id="U5C487"/>
<dbReference type="SUPFAM" id="SSF48452">
    <property type="entry name" value="TPR-like"/>
    <property type="match status" value="1"/>
</dbReference>
<dbReference type="Gene3D" id="1.25.40.390">
    <property type="match status" value="1"/>
</dbReference>
<evidence type="ECO:0000256" key="5">
    <source>
        <dbReference type="ARBA" id="ARBA00023237"/>
    </source>
</evidence>
<dbReference type="Pfam" id="PF07980">
    <property type="entry name" value="SusD_RagB"/>
    <property type="match status" value="1"/>
</dbReference>
<dbReference type="eggNOG" id="COG0446">
    <property type="taxonomic scope" value="Bacteria"/>
</dbReference>
<dbReference type="EMBL" id="AWXR01000003">
    <property type="protein sequence ID" value="ERM84634.1"/>
    <property type="molecule type" value="Genomic_DNA"/>
</dbReference>
<comment type="subcellular location">
    <subcellularLocation>
        <location evidence="1">Cell outer membrane</location>
    </subcellularLocation>
</comment>
<dbReference type="PATRIC" id="fig|1123057.7.peg.486"/>
<keyword evidence="9" id="KW-1185">Reference proteome</keyword>
<dbReference type="GO" id="GO:0009279">
    <property type="term" value="C:cell outer membrane"/>
    <property type="evidence" value="ECO:0007669"/>
    <property type="project" value="UniProtKB-SubCell"/>
</dbReference>
<name>U5C487_9BACT</name>
<sequence>MKAQDQIESFFQSPASNIPIQKIAVMKNILKIFFVASIGSMMGCESYMEKEPIGLITPDQINTDLTVQSLTSSVNATYQLLSNTLNVIGQWDWTGGRVLRNDFVVYDIASGDMMKKWNPDGDQAWMDEVASFNFTSINGAFNGVWSYNYEGISRANLAIKSLESQDLTGLNMSQELKDRLLGEAYFLRAFYYFDLVNNFGDIPLLTKPLENFSQAYEVAVRAPKADAFALIKADLEKSLGFLPVRKYANDAEPWRISIGAVKAMQAKVALFQQDWVATLGFINQLEAYGFYQLNPKYFDAFDASKKFQEQEVILAYDHREAQNPGRGNGLAALTGWGFVAPSENFLQAFEPNDPRLAYTVEVEARQVHKILGSTDGAFRGNDDSPGNKIYIRYADVLLWKAEALIQTGDITGGLVLIDKIRERARTSPQIDGSAVPADALPAYSGKSLTKNQAIEALIHERRVELGFESHRFNDLKRWGIAKEVLTALGKNFQDHHYLYPVPQGEIDRSGAQITQNPGY</sequence>
<keyword evidence="3" id="KW-0732">Signal</keyword>
<organism evidence="8 9">
    <name type="scientific">Rhodonellum psychrophilum GCM71 = DSM 17998</name>
    <dbReference type="NCBI Taxonomy" id="1123057"/>
    <lineage>
        <taxon>Bacteria</taxon>
        <taxon>Pseudomonadati</taxon>
        <taxon>Bacteroidota</taxon>
        <taxon>Cytophagia</taxon>
        <taxon>Cytophagales</taxon>
        <taxon>Cytophagaceae</taxon>
        <taxon>Rhodonellum</taxon>
    </lineage>
</organism>